<dbReference type="Gene3D" id="1.25.40.10">
    <property type="entry name" value="Tetratricopeptide repeat domain"/>
    <property type="match status" value="1"/>
</dbReference>
<evidence type="ECO:0000256" key="7">
    <source>
        <dbReference type="ARBA" id="ARBA00023609"/>
    </source>
</evidence>
<gene>
    <name evidence="11" type="ORF">FE392_03240</name>
</gene>
<evidence type="ECO:0000259" key="10">
    <source>
        <dbReference type="Pfam" id="PF24575"/>
    </source>
</evidence>
<accession>A0ABU4S560</accession>
<keyword evidence="6" id="KW-0998">Cell outer membrane</keyword>
<evidence type="ECO:0000256" key="6">
    <source>
        <dbReference type="ARBA" id="ARBA00023237"/>
    </source>
</evidence>
<evidence type="ECO:0000256" key="4">
    <source>
        <dbReference type="ARBA" id="ARBA00022729"/>
    </source>
</evidence>
<feature type="domain" description="Surface lipoprotein assembly modifier C-terminal" evidence="9">
    <location>
        <begin position="172"/>
        <end position="463"/>
    </location>
</feature>
<keyword evidence="12" id="KW-1185">Reference proteome</keyword>
<proteinExistence type="inferred from homology"/>
<dbReference type="EMBL" id="VCDN01000012">
    <property type="protein sequence ID" value="MDX7986352.1"/>
    <property type="molecule type" value="Genomic_DNA"/>
</dbReference>
<protein>
    <submittedName>
        <fullName evidence="11">DUF560 domain-containing protein</fullName>
    </submittedName>
</protein>
<feature type="chain" id="PRO_5046315528" evidence="8">
    <location>
        <begin position="30"/>
        <end position="463"/>
    </location>
</feature>
<organism evidence="11 12">
    <name type="scientific">Xenorhabdus santafensis</name>
    <dbReference type="NCBI Taxonomy" id="2582833"/>
    <lineage>
        <taxon>Bacteria</taxon>
        <taxon>Pseudomonadati</taxon>
        <taxon>Pseudomonadota</taxon>
        <taxon>Gammaproteobacteria</taxon>
        <taxon>Enterobacterales</taxon>
        <taxon>Morganellaceae</taxon>
        <taxon>Xenorhabdus</taxon>
    </lineage>
</organism>
<comment type="caution">
    <text evidence="11">The sequence shown here is derived from an EMBL/GenBank/DDBJ whole genome shotgun (WGS) entry which is preliminary data.</text>
</comment>
<dbReference type="InterPro" id="IPR011990">
    <property type="entry name" value="TPR-like_helical_dom_sf"/>
</dbReference>
<keyword evidence="5" id="KW-0472">Membrane</keyword>
<evidence type="ECO:0000256" key="8">
    <source>
        <dbReference type="SAM" id="SignalP"/>
    </source>
</evidence>
<evidence type="ECO:0000256" key="5">
    <source>
        <dbReference type="ARBA" id="ARBA00023136"/>
    </source>
</evidence>
<evidence type="ECO:0000256" key="2">
    <source>
        <dbReference type="ARBA" id="ARBA00022452"/>
    </source>
</evidence>
<dbReference type="SUPFAM" id="SSF48452">
    <property type="entry name" value="TPR-like"/>
    <property type="match status" value="1"/>
</dbReference>
<feature type="domain" description="Surface lipoprotein assembly modifier N-terminal TPR repeats region" evidence="10">
    <location>
        <begin position="48"/>
        <end position="142"/>
    </location>
</feature>
<sequence>MISQKITEKKIQGLFITLLTFLCLATAYANENIDDKIWQPAHVNQQKNHLKNIAQALFLAINHQQWGEVSRLLAVYQNIPGYNPLLANFAQGGLARFEGNLTLAAFYYQKILRQKPQSTRIRLELARVYFEDQKNREAKQLFDKLSKQRPLPEIVLQNIHRYQTAIARRSGWHTSLSLGYTYNDNINTSSGQSTCLFAIKEDQCLKKVTAQKKIKDWENTYNVTLNRRNQLVGHHGIFGKGSIYGENYLHYHDKNENSLLLAGGYYYRNRTHDLSFGPLFEYHYDSDNQSYYAIGANMKWKWDISAQDSLYVELEHKKLNYKQALHFKNSELSSSYFSLSHAINDKFILFGGGLWVYRNNPSPPERYQQWGVNAGIAGQLYPGITASLFVTLNQLRFGSDSTSLQISRQDNEQIYTACIKFPAAQIAGITPSLTFRHQRNRSNVGWLHSYDKNEVQIQLEKHF</sequence>
<keyword evidence="2" id="KW-1134">Transmembrane beta strand</keyword>
<keyword evidence="4 8" id="KW-0732">Signal</keyword>
<comment type="subcellular location">
    <subcellularLocation>
        <location evidence="1">Cell outer membrane</location>
        <topology evidence="1">Multi-pass membrane protein</topology>
    </subcellularLocation>
</comment>
<evidence type="ECO:0000313" key="12">
    <source>
        <dbReference type="Proteomes" id="UP001271890"/>
    </source>
</evidence>
<reference evidence="12" key="1">
    <citation type="journal article" date="2024" name="Toxins">
        <title>Genome Sequence Analysis of Native Xenorhabdus Strains Isolated from Entomopathogenic Nematodes in Argentina.</title>
        <authorList>
            <person name="Palma L."/>
            <person name="Frizzo L."/>
            <person name="Kaiser S."/>
            <person name="Berry C."/>
            <person name="Caballero P."/>
            <person name="Bode H.B."/>
            <person name="Del Valle E.E."/>
        </authorList>
    </citation>
    <scope>NUCLEOTIDE SEQUENCE [LARGE SCALE GENOMIC DNA]</scope>
    <source>
        <strain evidence="12">12</strain>
    </source>
</reference>
<evidence type="ECO:0000313" key="11">
    <source>
        <dbReference type="EMBL" id="MDX7986352.1"/>
    </source>
</evidence>
<evidence type="ECO:0000256" key="1">
    <source>
        <dbReference type="ARBA" id="ARBA00004571"/>
    </source>
</evidence>
<dbReference type="Proteomes" id="UP001271890">
    <property type="component" value="Unassembled WGS sequence"/>
</dbReference>
<dbReference type="RefSeq" id="WP_319928794.1">
    <property type="nucleotide sequence ID" value="NZ_VCDN01000012.1"/>
</dbReference>
<dbReference type="Pfam" id="PF24575">
    <property type="entry name" value="TPR_Slam"/>
    <property type="match status" value="1"/>
</dbReference>
<dbReference type="InterPro" id="IPR057556">
    <property type="entry name" value="TPR_Slam"/>
</dbReference>
<comment type="similarity">
    <text evidence="7">Belongs to the Slam family.</text>
</comment>
<dbReference type="Pfam" id="PF04575">
    <property type="entry name" value="SlipAM"/>
    <property type="match status" value="1"/>
</dbReference>
<dbReference type="InterPro" id="IPR007655">
    <property type="entry name" value="Slam_C"/>
</dbReference>
<name>A0ABU4S560_9GAMM</name>
<evidence type="ECO:0000259" key="9">
    <source>
        <dbReference type="Pfam" id="PF04575"/>
    </source>
</evidence>
<feature type="signal peptide" evidence="8">
    <location>
        <begin position="1"/>
        <end position="29"/>
    </location>
</feature>
<keyword evidence="3" id="KW-0812">Transmembrane</keyword>
<evidence type="ECO:0000256" key="3">
    <source>
        <dbReference type="ARBA" id="ARBA00022692"/>
    </source>
</evidence>